<comment type="caution">
    <text evidence="1">The sequence shown here is derived from an EMBL/GenBank/DDBJ whole genome shotgun (WGS) entry which is preliminary data.</text>
</comment>
<proteinExistence type="predicted"/>
<dbReference type="Proteomes" id="UP001501391">
    <property type="component" value="Unassembled WGS sequence"/>
</dbReference>
<name>A0ABN3C390_9ACTN</name>
<gene>
    <name evidence="1" type="ORF">GCM10009787_68280</name>
</gene>
<accession>A0ABN3C390</accession>
<reference evidence="1 2" key="1">
    <citation type="journal article" date="2019" name="Int. J. Syst. Evol. Microbiol.">
        <title>The Global Catalogue of Microorganisms (GCM) 10K type strain sequencing project: providing services to taxonomists for standard genome sequencing and annotation.</title>
        <authorList>
            <consortium name="The Broad Institute Genomics Platform"/>
            <consortium name="The Broad Institute Genome Sequencing Center for Infectious Disease"/>
            <person name="Wu L."/>
            <person name="Ma J."/>
        </authorList>
    </citation>
    <scope>NUCLEOTIDE SEQUENCE [LARGE SCALE GENOMIC DNA]</scope>
    <source>
        <strain evidence="1 2">JCM 14924</strain>
    </source>
</reference>
<organism evidence="1 2">
    <name type="scientific">Streptomyces bangladeshensis</name>
    <dbReference type="NCBI Taxonomy" id="295352"/>
    <lineage>
        <taxon>Bacteria</taxon>
        <taxon>Bacillati</taxon>
        <taxon>Actinomycetota</taxon>
        <taxon>Actinomycetes</taxon>
        <taxon>Kitasatosporales</taxon>
        <taxon>Streptomycetaceae</taxon>
        <taxon>Streptomyces</taxon>
    </lineage>
</organism>
<dbReference type="EMBL" id="BAAAOQ010000029">
    <property type="protein sequence ID" value="GAA2203743.1"/>
    <property type="molecule type" value="Genomic_DNA"/>
</dbReference>
<dbReference type="RefSeq" id="WP_221333956.1">
    <property type="nucleotide sequence ID" value="NZ_BAAAOQ010000029.1"/>
</dbReference>
<evidence type="ECO:0000313" key="2">
    <source>
        <dbReference type="Proteomes" id="UP001501391"/>
    </source>
</evidence>
<evidence type="ECO:0000313" key="1">
    <source>
        <dbReference type="EMBL" id="GAA2203743.1"/>
    </source>
</evidence>
<sequence>MVTESPDITSYDTQLLDRVEALRSDAGLMEEYARRLRSTAATLDDCPAAPEWSRPALERQAAACATAAEQLRTAAEALFALARARD</sequence>
<protein>
    <submittedName>
        <fullName evidence="1">Uncharacterized protein</fullName>
    </submittedName>
</protein>
<keyword evidence="2" id="KW-1185">Reference proteome</keyword>